<dbReference type="EMBL" id="BLAB01000001">
    <property type="protein sequence ID" value="GER94741.1"/>
    <property type="molecule type" value="Genomic_DNA"/>
</dbReference>
<evidence type="ECO:0000256" key="1">
    <source>
        <dbReference type="ARBA" id="ARBA00022729"/>
    </source>
</evidence>
<dbReference type="Gene3D" id="3.40.190.10">
    <property type="entry name" value="Periplasmic binding protein-like II"/>
    <property type="match status" value="4"/>
</dbReference>
<dbReference type="Pfam" id="PF12974">
    <property type="entry name" value="Phosphonate-bd"/>
    <property type="match status" value="2"/>
</dbReference>
<protein>
    <recommendedName>
        <fullName evidence="3">Phosphate/phosphite/phosphonate ABC transporter substrate-binding protein</fullName>
    </recommendedName>
</protein>
<proteinExistence type="predicted"/>
<comment type="caution">
    <text evidence="2">The sequence shown here is derived from an EMBL/GenBank/DDBJ whole genome shotgun (WGS) entry which is preliminary data.</text>
</comment>
<organism evidence="2">
    <name type="scientific">hot springs metagenome</name>
    <dbReference type="NCBI Taxonomy" id="433727"/>
    <lineage>
        <taxon>unclassified sequences</taxon>
        <taxon>metagenomes</taxon>
        <taxon>ecological metagenomes</taxon>
    </lineage>
</organism>
<dbReference type="GO" id="GO:0055085">
    <property type="term" value="P:transmembrane transport"/>
    <property type="evidence" value="ECO:0007669"/>
    <property type="project" value="InterPro"/>
</dbReference>
<sequence length="566" mass="64017">MRRLNLIIYILFVFAYLICIPYESSAQQEKVLKIGVASMITPVDAVKYYQEIIDYIGEQIKQPVQMIHRRTYDEMDTMLERGEVKVAFICSAPYVKNREKFGIELLVAPSVNGKATYHSYIIVHKDSPIQSFPELKGKFFAFTDPKSNTGKLYPTYLLKTMGTTPEKFFKKIMYSYSHNKSVEFVAKKIVDGAAVESIVYEYMLKKNSPYAKQTKVIKRSQPYGIPPVVVTNDIDAGLKKKIKEVLLNMHKTEKGRAILRAMMIDGFVEIQDSAYNSIREMEKSVKNNETAVRKTNGRKVVLFGVIPRDNPRILYEKYQPLLDYLSEETPYSYELVIKKNYEETVEALGHGEIEVALLGPLTYLEAKARYGAICILKPRGIDGNASYKSVIIKRKDSNIKSTDELRGKSMAFSASKSTSGNLMPRYMLANSGIHLNELSNYANFDYHDSVVKAVLKGQYDAGAVRDSVARKYIKLGLHVIAESPEIPTGPLVVGPGTPFSIIENIKRALLDLNPNNPRHQKILKRLDDDFRNGFIEALDKDYADIRAKINAVPQTCGKGCHPKIKL</sequence>
<evidence type="ECO:0000313" key="2">
    <source>
        <dbReference type="EMBL" id="GER94741.1"/>
    </source>
</evidence>
<gene>
    <name evidence="2" type="ORF">A45J_2505</name>
</gene>
<dbReference type="GO" id="GO:0043190">
    <property type="term" value="C:ATP-binding cassette (ABC) transporter complex"/>
    <property type="evidence" value="ECO:0007669"/>
    <property type="project" value="InterPro"/>
</dbReference>
<keyword evidence="1" id="KW-0732">Signal</keyword>
<reference evidence="2" key="1">
    <citation type="submission" date="2019-10" db="EMBL/GenBank/DDBJ databases">
        <title>Metagenomic sequencing of thiosulfate-disproportionating enrichment culture.</title>
        <authorList>
            <person name="Umezawa K."/>
            <person name="Kojima H."/>
            <person name="Fukui M."/>
        </authorList>
    </citation>
    <scope>NUCLEOTIDE SEQUENCE</scope>
    <source>
        <strain evidence="2">45J</strain>
    </source>
</reference>
<dbReference type="InterPro" id="IPR005770">
    <property type="entry name" value="PhnD"/>
</dbReference>
<dbReference type="NCBIfam" id="TIGR01098">
    <property type="entry name" value="3A0109s03R"/>
    <property type="match status" value="2"/>
</dbReference>
<dbReference type="AlphaFoldDB" id="A0A5J4L789"/>
<name>A0A5J4L789_9ZZZZ</name>
<dbReference type="SUPFAM" id="SSF53850">
    <property type="entry name" value="Periplasmic binding protein-like II"/>
    <property type="match status" value="2"/>
</dbReference>
<dbReference type="PANTHER" id="PTHR35841:SF1">
    <property type="entry name" value="PHOSPHONATES-BINDING PERIPLASMIC PROTEIN"/>
    <property type="match status" value="1"/>
</dbReference>
<dbReference type="PANTHER" id="PTHR35841">
    <property type="entry name" value="PHOSPHONATES-BINDING PERIPLASMIC PROTEIN"/>
    <property type="match status" value="1"/>
</dbReference>
<accession>A0A5J4L789</accession>
<evidence type="ECO:0008006" key="3">
    <source>
        <dbReference type="Google" id="ProtNLM"/>
    </source>
</evidence>
<dbReference type="CDD" id="cd13571">
    <property type="entry name" value="PBP2_PnhD_1"/>
    <property type="match status" value="1"/>
</dbReference>